<dbReference type="AlphaFoldDB" id="A0A8J9W171"/>
<dbReference type="Proteomes" id="UP000838412">
    <property type="component" value="Chromosome 1"/>
</dbReference>
<evidence type="ECO:0000313" key="2">
    <source>
        <dbReference type="EMBL" id="CAH1233119.1"/>
    </source>
</evidence>
<organism evidence="2 3">
    <name type="scientific">Branchiostoma lanceolatum</name>
    <name type="common">Common lancelet</name>
    <name type="synonym">Amphioxus lanceolatum</name>
    <dbReference type="NCBI Taxonomy" id="7740"/>
    <lineage>
        <taxon>Eukaryota</taxon>
        <taxon>Metazoa</taxon>
        <taxon>Chordata</taxon>
        <taxon>Cephalochordata</taxon>
        <taxon>Leptocardii</taxon>
        <taxon>Amphioxiformes</taxon>
        <taxon>Branchiostomatidae</taxon>
        <taxon>Branchiostoma</taxon>
    </lineage>
</organism>
<gene>
    <name evidence="2" type="primary">Hypp597</name>
    <name evidence="2" type="ORF">BLAG_LOCUS1976</name>
</gene>
<accession>A0A8J9W171</accession>
<dbReference type="EMBL" id="OV696686">
    <property type="protein sequence ID" value="CAH1233119.1"/>
    <property type="molecule type" value="Genomic_DNA"/>
</dbReference>
<feature type="region of interest" description="Disordered" evidence="1">
    <location>
        <begin position="139"/>
        <end position="169"/>
    </location>
</feature>
<name>A0A8J9W171_BRALA</name>
<reference evidence="2" key="1">
    <citation type="submission" date="2022-01" db="EMBL/GenBank/DDBJ databases">
        <authorList>
            <person name="Braso-Vives M."/>
        </authorList>
    </citation>
    <scope>NUCLEOTIDE SEQUENCE</scope>
</reference>
<evidence type="ECO:0000313" key="3">
    <source>
        <dbReference type="Proteomes" id="UP000838412"/>
    </source>
</evidence>
<protein>
    <submittedName>
        <fullName evidence="2">Hypp597 protein</fullName>
    </submittedName>
</protein>
<evidence type="ECO:0000256" key="1">
    <source>
        <dbReference type="SAM" id="MobiDB-lite"/>
    </source>
</evidence>
<feature type="compositionally biased region" description="Basic and acidic residues" evidence="1">
    <location>
        <begin position="158"/>
        <end position="168"/>
    </location>
</feature>
<proteinExistence type="predicted"/>
<feature type="region of interest" description="Disordered" evidence="1">
    <location>
        <begin position="1"/>
        <end position="60"/>
    </location>
</feature>
<sequence length="411" mass="47556">MEYITNNSSNMYYNSSSNNSSSNMHYNSSSNSSSNNMYYNSSSNNSSNNMYYNSSSSMHVLQQQQQQQHVLQQQQQHVLQQQQQHVLQQQQQQQQQQQLHVLQQQQQQQQQQMYQQGPVLYIPVQQPSQVELTLEGQDKPHQVNWPERNTQSQGPPQHGERTPAEKTKHVQKWLRIKDKFVISDVGYHEIRMMSPETVPPLYKLGDEKKEQNKMIGITTDKEACNMARRSVRELLTFLLRHPKHKDCGDQISVRFSGDGRQVTRNNRMGAVMGTLRIIPNRDTIDENTEIAQLHHTIDKEACIFVYEVQVVVWAINQRRIDQLVRAMKEIGVPFRIMEGAGDDGNGSVKTWTQLNAKQLERVFAKLNLNAVLTDRWSPRGLTIASLSVARLKEYEEQDEESNPILIVENIN</sequence>
<dbReference type="OrthoDB" id="6152204at2759"/>
<keyword evidence="3" id="KW-1185">Reference proteome</keyword>